<comment type="similarity">
    <text evidence="1">Belongs to the CoA-transferase III family.</text>
</comment>
<keyword evidence="2 3" id="KW-0808">Transferase</keyword>
<dbReference type="InterPro" id="IPR050509">
    <property type="entry name" value="CoA-transferase_III"/>
</dbReference>
<dbReference type="InterPro" id="IPR003673">
    <property type="entry name" value="CoA-Trfase_fam_III"/>
</dbReference>
<evidence type="ECO:0000313" key="3">
    <source>
        <dbReference type="EMBL" id="TDE10697.1"/>
    </source>
</evidence>
<name>A0A4R5DCI9_9ACTN</name>
<dbReference type="EMBL" id="SMKZ01000013">
    <property type="protein sequence ID" value="TDE10697.1"/>
    <property type="molecule type" value="Genomic_DNA"/>
</dbReference>
<dbReference type="Proteomes" id="UP000294739">
    <property type="component" value="Unassembled WGS sequence"/>
</dbReference>
<dbReference type="InterPro" id="IPR044855">
    <property type="entry name" value="CoA-Trfase_III_dom3_sf"/>
</dbReference>
<gene>
    <name evidence="3" type="ORF">E1269_11040</name>
</gene>
<evidence type="ECO:0000256" key="2">
    <source>
        <dbReference type="ARBA" id="ARBA00022679"/>
    </source>
</evidence>
<dbReference type="PANTHER" id="PTHR48228">
    <property type="entry name" value="SUCCINYL-COA--D-CITRAMALATE COA-TRANSFERASE"/>
    <property type="match status" value="1"/>
</dbReference>
<proteinExistence type="inferred from homology"/>
<dbReference type="AlphaFoldDB" id="A0A4R5DCI9"/>
<evidence type="ECO:0000313" key="4">
    <source>
        <dbReference type="Proteomes" id="UP000294739"/>
    </source>
</evidence>
<dbReference type="GO" id="GO:0016740">
    <property type="term" value="F:transferase activity"/>
    <property type="evidence" value="ECO:0007669"/>
    <property type="project" value="UniProtKB-KW"/>
</dbReference>
<dbReference type="InParanoid" id="A0A4R5DCI9"/>
<dbReference type="OrthoDB" id="9797653at2"/>
<dbReference type="Pfam" id="PF02515">
    <property type="entry name" value="CoA_transf_3"/>
    <property type="match status" value="1"/>
</dbReference>
<sequence length="396" mass="42526">MGALSGVRVVDAATLGAGPFVATMMAEYGAEVIKVEQPGSGDPLRHWGPQKNGVGLMWKSMSRNKKTASLNLRLRAGQDVFKQLVAASDVLIMNTRPSTLRTWGLAYEELRDVNAGLVMLHITAFGAGGPRSDQPGFGTLGEAMSGFAHLTGEPSGPPTLPPFMLADSVAALTALSGVMMALHHRDVGGGDGQLIDVNLIEPLARLLEHTVLSYDQLGLVAQRMGNRWDVSVPRNTYRTLDGKWIAMSGSAPSIARRVFLAIDREDLLSQPAYADAQGRLANAVEIDRLVAEWISAKTLDDAMKTFTDHGVAAAPVYDVVELLEDEHLVQRKAFVPIKDPDLGQVTVQAPVMRLSRTPGAVEHLGREVGADNVAVYQGILGFTNERMMALSEEGVI</sequence>
<dbReference type="InterPro" id="IPR023606">
    <property type="entry name" value="CoA-Trfase_III_dom_1_sf"/>
</dbReference>
<dbReference type="SUPFAM" id="SSF89796">
    <property type="entry name" value="CoA-transferase family III (CaiB/BaiF)"/>
    <property type="match status" value="1"/>
</dbReference>
<comment type="caution">
    <text evidence="3">The sequence shown here is derived from an EMBL/GenBank/DDBJ whole genome shotgun (WGS) entry which is preliminary data.</text>
</comment>
<dbReference type="Gene3D" id="3.30.1540.10">
    <property type="entry name" value="formyl-coa transferase, domain 3"/>
    <property type="match status" value="1"/>
</dbReference>
<accession>A0A4R5DCI9</accession>
<protein>
    <submittedName>
        <fullName evidence="3">CoA transferase</fullName>
    </submittedName>
</protein>
<dbReference type="Gene3D" id="3.40.50.10540">
    <property type="entry name" value="Crotonobetainyl-coa:carnitine coa-transferase, domain 1"/>
    <property type="match status" value="1"/>
</dbReference>
<organism evidence="3 4">
    <name type="scientific">Jiangella asiatica</name>
    <dbReference type="NCBI Taxonomy" id="2530372"/>
    <lineage>
        <taxon>Bacteria</taxon>
        <taxon>Bacillati</taxon>
        <taxon>Actinomycetota</taxon>
        <taxon>Actinomycetes</taxon>
        <taxon>Jiangellales</taxon>
        <taxon>Jiangellaceae</taxon>
        <taxon>Jiangella</taxon>
    </lineage>
</organism>
<evidence type="ECO:0000256" key="1">
    <source>
        <dbReference type="ARBA" id="ARBA00008383"/>
    </source>
</evidence>
<reference evidence="3 4" key="1">
    <citation type="submission" date="2019-03" db="EMBL/GenBank/DDBJ databases">
        <title>Draft genome sequences of novel Actinobacteria.</title>
        <authorList>
            <person name="Sahin N."/>
            <person name="Ay H."/>
            <person name="Saygin H."/>
        </authorList>
    </citation>
    <scope>NUCLEOTIDE SEQUENCE [LARGE SCALE GENOMIC DNA]</scope>
    <source>
        <strain evidence="3 4">5K138</strain>
    </source>
</reference>
<dbReference type="PANTHER" id="PTHR48228:SF6">
    <property type="entry name" value="L-CARNITINE COA-TRANSFERASE"/>
    <property type="match status" value="1"/>
</dbReference>
<keyword evidence="4" id="KW-1185">Reference proteome</keyword>